<name>A0ABN8MD27_9CNID</name>
<dbReference type="InterPro" id="IPR033906">
    <property type="entry name" value="Lipase_N"/>
</dbReference>
<organism evidence="7 8">
    <name type="scientific">Porites evermanni</name>
    <dbReference type="NCBI Taxonomy" id="104178"/>
    <lineage>
        <taxon>Eukaryota</taxon>
        <taxon>Metazoa</taxon>
        <taxon>Cnidaria</taxon>
        <taxon>Anthozoa</taxon>
        <taxon>Hexacorallia</taxon>
        <taxon>Scleractinia</taxon>
        <taxon>Fungiina</taxon>
        <taxon>Poritidae</taxon>
        <taxon>Porites</taxon>
    </lineage>
</organism>
<feature type="domain" description="Lipase" evidence="6">
    <location>
        <begin position="690"/>
        <end position="907"/>
    </location>
</feature>
<dbReference type="Gene3D" id="3.40.50.1820">
    <property type="entry name" value="alpha/beta hydrolase"/>
    <property type="match status" value="3"/>
</dbReference>
<dbReference type="Pfam" id="PF00151">
    <property type="entry name" value="Lipase"/>
    <property type="match status" value="3"/>
</dbReference>
<evidence type="ECO:0000256" key="4">
    <source>
        <dbReference type="RuleBase" id="RU004262"/>
    </source>
</evidence>
<reference evidence="7 8" key="1">
    <citation type="submission" date="2022-05" db="EMBL/GenBank/DDBJ databases">
        <authorList>
            <consortium name="Genoscope - CEA"/>
            <person name="William W."/>
        </authorList>
    </citation>
    <scope>NUCLEOTIDE SEQUENCE [LARGE SCALE GENOMIC DNA]</scope>
</reference>
<keyword evidence="3" id="KW-0964">Secreted</keyword>
<dbReference type="InterPro" id="IPR000734">
    <property type="entry name" value="TAG_lipase"/>
</dbReference>
<keyword evidence="5" id="KW-0812">Transmembrane</keyword>
<evidence type="ECO:0000256" key="1">
    <source>
        <dbReference type="ARBA" id="ARBA00004613"/>
    </source>
</evidence>
<keyword evidence="5" id="KW-1133">Transmembrane helix</keyword>
<protein>
    <recommendedName>
        <fullName evidence="6">Lipase domain-containing protein</fullName>
    </recommendedName>
</protein>
<dbReference type="PRINTS" id="PR00821">
    <property type="entry name" value="TAGLIPASE"/>
</dbReference>
<sequence length="920" mass="102426">MESMVAFNVIRCGRFRCHRNPSRIGTRFHLFTRDNRNSAQLIDDHNKHKLSASHYKISRRTIFVIHGFTESINTWALSMKNALLRREDCNVISVDWSRGAKFPYGQATGNTRLVGAQTAELIRFLISSSPGSPNRLIDRFYIVGFSLGAHVAGYAGSYLRSRGMKLARVTGLDPAGLYFTTVSSDFRLDESDASYVDVIHTDAGVLGTNRRDGDVDFYPNGGSRQPGCLFKCKLKRSKIPCDHMRAPEYYTASVQASCSWTAYPCVNYATFEQRKCQVCDGACPTMGFDADRTKKEGKFFLKTNSKAPFCAWLFSKKVCYQKYGCFKRQPSVLVQLPQSPSRIGIRFNLFTRANRNSANLIDDHNKNKLTTSHFKISRRTIFVIHGYTANIKTWATTMKNALLRREDCNVILVDWSKGAKFPYLQAAGNTRLVGAQTAELIRFLISSTSSGSASLTDRFYIVGFSLGAQVAGYAGSYLRARGMKLGRITGLDPAGPLFTKVSSAYRLDSNDARYVDVIHTNAGVAGTNRGVGHIDIYPNGGTIQPGCLIDVSCSHSRATQYFIASVTGSCSYTAYPCDSYSSFKRGRCRACKGACPSMGFDADRTKRTGKFYLKTNTKSPFCGGTKRVFKCHIFTRSPYSDRSLFVDSVIFLCVNGYVSLLHFFLAWLFLPKKEVCYPVYGCFKRHPNGLVNLPQSPSRIGIRFNLFTRANRNSAKLIDDHHQYKLTTSHFKISRRTIFVIHGFTENINTWATELKNALLRREDYNVILVDWSKGAKGPLLRYGQAAGNTRLVGAQTAELIRFLISTSSGSANSIDRFYIVGFSLGAQVAGYAGSYLSARGMRLGRITGLDPAGLYFTHVSLDLRLDKSDASYVDVIHTNAGVAGTIQRSGHIDFYPNGGTIQPGCLITDRKLKNRVYKI</sequence>
<evidence type="ECO:0000256" key="5">
    <source>
        <dbReference type="SAM" id="Phobius"/>
    </source>
</evidence>
<feature type="transmembrane region" description="Helical" evidence="5">
    <location>
        <begin position="644"/>
        <end position="670"/>
    </location>
</feature>
<dbReference type="Proteomes" id="UP001159427">
    <property type="component" value="Unassembled WGS sequence"/>
</dbReference>
<evidence type="ECO:0000256" key="3">
    <source>
        <dbReference type="ARBA" id="ARBA00022525"/>
    </source>
</evidence>
<feature type="domain" description="Lipase" evidence="6">
    <location>
        <begin position="17"/>
        <end position="309"/>
    </location>
</feature>
<gene>
    <name evidence="7" type="ORF">PEVE_00031917</name>
</gene>
<dbReference type="SUPFAM" id="SSF53474">
    <property type="entry name" value="alpha/beta-Hydrolases"/>
    <property type="match status" value="3"/>
</dbReference>
<proteinExistence type="inferred from homology"/>
<comment type="caution">
    <text evidence="7">The sequence shown here is derived from an EMBL/GenBank/DDBJ whole genome shotgun (WGS) entry which is preliminary data.</text>
</comment>
<dbReference type="CDD" id="cd00707">
    <property type="entry name" value="Pancreat_lipase_like"/>
    <property type="match status" value="2"/>
</dbReference>
<dbReference type="InterPro" id="IPR013818">
    <property type="entry name" value="Lipase"/>
</dbReference>
<dbReference type="InterPro" id="IPR029058">
    <property type="entry name" value="AB_hydrolase_fold"/>
</dbReference>
<keyword evidence="5" id="KW-0472">Membrane</keyword>
<dbReference type="EMBL" id="CALNXI010000460">
    <property type="protein sequence ID" value="CAH3027570.1"/>
    <property type="molecule type" value="Genomic_DNA"/>
</dbReference>
<feature type="domain" description="Lipase" evidence="6">
    <location>
        <begin position="318"/>
        <end position="621"/>
    </location>
</feature>
<dbReference type="PANTHER" id="PTHR11610">
    <property type="entry name" value="LIPASE"/>
    <property type="match status" value="1"/>
</dbReference>
<evidence type="ECO:0000259" key="6">
    <source>
        <dbReference type="Pfam" id="PF00151"/>
    </source>
</evidence>
<evidence type="ECO:0000313" key="7">
    <source>
        <dbReference type="EMBL" id="CAH3027570.1"/>
    </source>
</evidence>
<accession>A0ABN8MD27</accession>
<dbReference type="PANTHER" id="PTHR11610:SF178">
    <property type="entry name" value="LIPASE MEMBER H-A-LIKE PROTEIN"/>
    <property type="match status" value="1"/>
</dbReference>
<comment type="subcellular location">
    <subcellularLocation>
        <location evidence="1">Secreted</location>
    </subcellularLocation>
</comment>
<evidence type="ECO:0000313" key="8">
    <source>
        <dbReference type="Proteomes" id="UP001159427"/>
    </source>
</evidence>
<evidence type="ECO:0000256" key="2">
    <source>
        <dbReference type="ARBA" id="ARBA00010701"/>
    </source>
</evidence>
<comment type="similarity">
    <text evidence="2 4">Belongs to the AB hydrolase superfamily. Lipase family.</text>
</comment>
<keyword evidence="8" id="KW-1185">Reference proteome</keyword>